<evidence type="ECO:0000313" key="3">
    <source>
        <dbReference type="Proteomes" id="UP000073492"/>
    </source>
</evidence>
<reference evidence="2 3" key="1">
    <citation type="submission" date="2015-07" db="EMBL/GenBank/DDBJ databases">
        <title>Comparative genomics of the Sigatoka disease complex on banana suggests a link between parallel evolutionary changes in Pseudocercospora fijiensis and Pseudocercospora eumusae and increased virulence on the banana host.</title>
        <authorList>
            <person name="Chang T.-C."/>
            <person name="Salvucci A."/>
            <person name="Crous P.W."/>
            <person name="Stergiopoulos I."/>
        </authorList>
    </citation>
    <scope>NUCLEOTIDE SEQUENCE [LARGE SCALE GENOMIC DNA]</scope>
    <source>
        <strain evidence="2 3">CBS 116634</strain>
    </source>
</reference>
<dbReference type="OrthoDB" id="310895at2759"/>
<dbReference type="PANTHER" id="PTHR33365:SF7">
    <property type="entry name" value="TAT PATHWAY SIGNAL SEQUENCE"/>
    <property type="match status" value="1"/>
</dbReference>
<dbReference type="PANTHER" id="PTHR33365">
    <property type="entry name" value="YALI0B05434P"/>
    <property type="match status" value="1"/>
</dbReference>
<evidence type="ECO:0000256" key="1">
    <source>
        <dbReference type="ARBA" id="ARBA00035112"/>
    </source>
</evidence>
<protein>
    <submittedName>
        <fullName evidence="2">Uncharacterized protein</fullName>
    </submittedName>
</protein>
<sequence>MLVVVKLFPDYQHTDEEITAEAVKYELTMLDDEFFAKRPENLRFMGNPRPEFDQAWSDFLGKGRGGLHSNRWFNLRVPKDAAKKAGFQSIELDDGSGDLWASTAFFHNLHCIKYLRQAQFPEAYPKTWEIMKPLPDGSISLHADHCLENLRQAIMCGGDMALYHYYWNASSPTPSKASASSKTPHICVNWEHLISWMRQRSFSLQDGLLKQPAPGLDPSG</sequence>
<dbReference type="EMBL" id="LFZO01000390">
    <property type="protein sequence ID" value="KXT08928.1"/>
    <property type="molecule type" value="Genomic_DNA"/>
</dbReference>
<keyword evidence="3" id="KW-1185">Reference proteome</keyword>
<organism evidence="2 3">
    <name type="scientific">Pseudocercospora musae</name>
    <dbReference type="NCBI Taxonomy" id="113226"/>
    <lineage>
        <taxon>Eukaryota</taxon>
        <taxon>Fungi</taxon>
        <taxon>Dikarya</taxon>
        <taxon>Ascomycota</taxon>
        <taxon>Pezizomycotina</taxon>
        <taxon>Dothideomycetes</taxon>
        <taxon>Dothideomycetidae</taxon>
        <taxon>Mycosphaerellales</taxon>
        <taxon>Mycosphaerellaceae</taxon>
        <taxon>Pseudocercospora</taxon>
    </lineage>
</organism>
<dbReference type="Pfam" id="PF11807">
    <property type="entry name" value="UstYa"/>
    <property type="match status" value="1"/>
</dbReference>
<dbReference type="GO" id="GO:0043386">
    <property type="term" value="P:mycotoxin biosynthetic process"/>
    <property type="evidence" value="ECO:0007669"/>
    <property type="project" value="InterPro"/>
</dbReference>
<evidence type="ECO:0000313" key="2">
    <source>
        <dbReference type="EMBL" id="KXT08928.1"/>
    </source>
</evidence>
<comment type="caution">
    <text evidence="2">The sequence shown here is derived from an EMBL/GenBank/DDBJ whole genome shotgun (WGS) entry which is preliminary data.</text>
</comment>
<comment type="similarity">
    <text evidence="1">Belongs to the ustYa family.</text>
</comment>
<name>A0A139I2K9_9PEZI</name>
<dbReference type="Proteomes" id="UP000073492">
    <property type="component" value="Unassembled WGS sequence"/>
</dbReference>
<gene>
    <name evidence="2" type="ORF">AC579_9355</name>
</gene>
<accession>A0A139I2K9</accession>
<dbReference type="InterPro" id="IPR021765">
    <property type="entry name" value="UstYa-like"/>
</dbReference>
<dbReference type="AlphaFoldDB" id="A0A139I2K9"/>
<proteinExistence type="inferred from homology"/>